<accession>A0A194X343</accession>
<gene>
    <name evidence="2" type="ORF">LY89DRAFT_708670</name>
</gene>
<evidence type="ECO:0000313" key="2">
    <source>
        <dbReference type="EMBL" id="KUJ14247.1"/>
    </source>
</evidence>
<feature type="domain" description="N-acetyltransferase" evidence="1">
    <location>
        <begin position="131"/>
        <end position="279"/>
    </location>
</feature>
<evidence type="ECO:0000313" key="3">
    <source>
        <dbReference type="Proteomes" id="UP000070700"/>
    </source>
</evidence>
<dbReference type="AlphaFoldDB" id="A0A194X343"/>
<dbReference type="GeneID" id="28827423"/>
<dbReference type="EMBL" id="KQ947420">
    <property type="protein sequence ID" value="KUJ14247.1"/>
    <property type="molecule type" value="Genomic_DNA"/>
</dbReference>
<dbReference type="GO" id="GO:0016747">
    <property type="term" value="F:acyltransferase activity, transferring groups other than amino-acyl groups"/>
    <property type="evidence" value="ECO:0007669"/>
    <property type="project" value="InterPro"/>
</dbReference>
<evidence type="ECO:0000259" key="1">
    <source>
        <dbReference type="PROSITE" id="PS51186"/>
    </source>
</evidence>
<dbReference type="InterPro" id="IPR052523">
    <property type="entry name" value="Trichothecene_AcTrans"/>
</dbReference>
<dbReference type="KEGG" id="psco:LY89DRAFT_708670"/>
<dbReference type="Pfam" id="PF13508">
    <property type="entry name" value="Acetyltransf_7"/>
    <property type="match status" value="1"/>
</dbReference>
<dbReference type="PANTHER" id="PTHR42791">
    <property type="entry name" value="GNAT FAMILY ACETYLTRANSFERASE"/>
    <property type="match status" value="1"/>
</dbReference>
<sequence>MSRRGRMRIVCLCAEGVQWWPQMYSDAVFLEVDFGSKLFASATLHELEALLSSAHSSRYVIQILRSTMGLKLEVCGDADMTRTFAIMSEAFGHEHPYIDAAFPEHDTPAGRASGGNRMLAIKHADPNTTFLKVTDIDTGLMIAQAKWNIYKNTIPPELDLDGDFWENDEEKEYAQLLCREYLIPRRRAIKASGGNLLSLDLLTVDPQYQRRGAGRLLVKWGTALADELGFMAVVEATEQGRGLYESEGFKAIDHWQTRLPEKWAGRGKQGFLWMVRPAKKL</sequence>
<keyword evidence="3" id="KW-1185">Reference proteome</keyword>
<dbReference type="SUPFAM" id="SSF55729">
    <property type="entry name" value="Acyl-CoA N-acyltransferases (Nat)"/>
    <property type="match status" value="1"/>
</dbReference>
<dbReference type="OrthoDB" id="2832510at2759"/>
<dbReference type="CDD" id="cd04301">
    <property type="entry name" value="NAT_SF"/>
    <property type="match status" value="1"/>
</dbReference>
<dbReference type="InterPro" id="IPR016181">
    <property type="entry name" value="Acyl_CoA_acyltransferase"/>
</dbReference>
<protein>
    <recommendedName>
        <fullName evidence="1">N-acetyltransferase domain-containing protein</fullName>
    </recommendedName>
</protein>
<dbReference type="RefSeq" id="XP_018068602.1">
    <property type="nucleotide sequence ID" value="XM_018217697.1"/>
</dbReference>
<name>A0A194X343_MOLSC</name>
<dbReference type="Gene3D" id="3.40.630.30">
    <property type="match status" value="1"/>
</dbReference>
<dbReference type="PROSITE" id="PS51186">
    <property type="entry name" value="GNAT"/>
    <property type="match status" value="1"/>
</dbReference>
<dbReference type="InParanoid" id="A0A194X343"/>
<reference evidence="2 3" key="1">
    <citation type="submission" date="2015-10" db="EMBL/GenBank/DDBJ databases">
        <title>Full genome of DAOMC 229536 Phialocephala scopiformis, a fungal endophyte of spruce producing the potent anti-insectan compound rugulosin.</title>
        <authorList>
            <consortium name="DOE Joint Genome Institute"/>
            <person name="Walker A.K."/>
            <person name="Frasz S.L."/>
            <person name="Seifert K.A."/>
            <person name="Miller J.D."/>
            <person name="Mondo S.J."/>
            <person name="Labutti K."/>
            <person name="Lipzen A."/>
            <person name="Dockter R."/>
            <person name="Kennedy M."/>
            <person name="Grigoriev I.V."/>
            <person name="Spatafora J.W."/>
        </authorList>
    </citation>
    <scope>NUCLEOTIDE SEQUENCE [LARGE SCALE GENOMIC DNA]</scope>
    <source>
        <strain evidence="2 3">CBS 120377</strain>
    </source>
</reference>
<dbReference type="Proteomes" id="UP000070700">
    <property type="component" value="Unassembled WGS sequence"/>
</dbReference>
<organism evidence="2 3">
    <name type="scientific">Mollisia scopiformis</name>
    <name type="common">Conifer needle endophyte fungus</name>
    <name type="synonym">Phialocephala scopiformis</name>
    <dbReference type="NCBI Taxonomy" id="149040"/>
    <lineage>
        <taxon>Eukaryota</taxon>
        <taxon>Fungi</taxon>
        <taxon>Dikarya</taxon>
        <taxon>Ascomycota</taxon>
        <taxon>Pezizomycotina</taxon>
        <taxon>Leotiomycetes</taxon>
        <taxon>Helotiales</taxon>
        <taxon>Mollisiaceae</taxon>
        <taxon>Mollisia</taxon>
    </lineage>
</organism>
<dbReference type="InterPro" id="IPR000182">
    <property type="entry name" value="GNAT_dom"/>
</dbReference>
<proteinExistence type="predicted"/>
<dbReference type="PANTHER" id="PTHR42791:SF14">
    <property type="entry name" value="N-ACETYLTRANSFERASE DOMAIN-CONTAINING PROTEIN"/>
    <property type="match status" value="1"/>
</dbReference>